<dbReference type="Proteomes" id="UP001642502">
    <property type="component" value="Unassembled WGS sequence"/>
</dbReference>
<dbReference type="Pfam" id="PF00561">
    <property type="entry name" value="Abhydrolase_1"/>
    <property type="match status" value="1"/>
</dbReference>
<evidence type="ECO:0000259" key="2">
    <source>
        <dbReference type="Pfam" id="PF00561"/>
    </source>
</evidence>
<evidence type="ECO:0000256" key="1">
    <source>
        <dbReference type="ARBA" id="ARBA00006886"/>
    </source>
</evidence>
<dbReference type="EMBL" id="CAWUON010000167">
    <property type="protein sequence ID" value="CAK7274942.1"/>
    <property type="molecule type" value="Genomic_DNA"/>
</dbReference>
<feature type="domain" description="AB hydrolase-1" evidence="2">
    <location>
        <begin position="53"/>
        <end position="182"/>
    </location>
</feature>
<evidence type="ECO:0000313" key="3">
    <source>
        <dbReference type="EMBL" id="CAK7274942.1"/>
    </source>
</evidence>
<dbReference type="Gene3D" id="3.40.50.1820">
    <property type="entry name" value="alpha/beta hydrolase"/>
    <property type="match status" value="1"/>
</dbReference>
<dbReference type="InterPro" id="IPR008220">
    <property type="entry name" value="HAT_MetX-like"/>
</dbReference>
<dbReference type="PANTHER" id="PTHR32268">
    <property type="entry name" value="HOMOSERINE O-ACETYLTRANSFERASE"/>
    <property type="match status" value="1"/>
</dbReference>
<sequence length="335" mass="37311">MEKQYHVIKNFTFSDGTVLPSVTVAYAVLNPLAAKTALVITCFRGRLQNTCTFAEGALHGHRVVVAALFGNGESSSPSNTPNFPQDTLSYEDCVRAQKDLLHNALRIDFLDVVVGFSMGGQTTYYWLMMFPDMVHRAVIICSSARTSSHNIQFLEGPRFALQNSIDYTPIALRRKNDTALPAQQCVRGIQAFGKAYSAWLTSAEWFDAGHFGDLGFNSRKDWDNAVTGPNYEGWDPDDLLAMLGMWQRGDVSTLECKCSTDALQDTLARIKAPVLLMPSRTDQYFRWYASEFEAEMITHATLKVIPSIWGHLAGSGVNPMDIRWIDTQISVFLSA</sequence>
<evidence type="ECO:0000313" key="4">
    <source>
        <dbReference type="Proteomes" id="UP001642502"/>
    </source>
</evidence>
<dbReference type="InterPro" id="IPR029058">
    <property type="entry name" value="AB_hydrolase_fold"/>
</dbReference>
<dbReference type="SUPFAM" id="SSF53474">
    <property type="entry name" value="alpha/beta-Hydrolases"/>
    <property type="match status" value="1"/>
</dbReference>
<dbReference type="PANTHER" id="PTHR32268:SF15">
    <property type="entry name" value="HOMOSERINE ACETYLTRANSFERASE FAMILY PROTEIN (AFU_ORTHOLOGUE AFUA_1G15350)"/>
    <property type="match status" value="1"/>
</dbReference>
<accession>A0ABP0E3E3</accession>
<dbReference type="InterPro" id="IPR000073">
    <property type="entry name" value="AB_hydrolase_1"/>
</dbReference>
<proteinExistence type="inferred from homology"/>
<gene>
    <name evidence="3" type="ORF">SEPCBS119000_006432</name>
</gene>
<comment type="caution">
    <text evidence="3">The sequence shown here is derived from an EMBL/GenBank/DDBJ whole genome shotgun (WGS) entry which is preliminary data.</text>
</comment>
<organism evidence="3 4">
    <name type="scientific">Sporothrix epigloea</name>
    <dbReference type="NCBI Taxonomy" id="1892477"/>
    <lineage>
        <taxon>Eukaryota</taxon>
        <taxon>Fungi</taxon>
        <taxon>Dikarya</taxon>
        <taxon>Ascomycota</taxon>
        <taxon>Pezizomycotina</taxon>
        <taxon>Sordariomycetes</taxon>
        <taxon>Sordariomycetidae</taxon>
        <taxon>Ophiostomatales</taxon>
        <taxon>Ophiostomataceae</taxon>
        <taxon>Sporothrix</taxon>
    </lineage>
</organism>
<keyword evidence="4" id="KW-1185">Reference proteome</keyword>
<reference evidence="3 4" key="1">
    <citation type="submission" date="2024-01" db="EMBL/GenBank/DDBJ databases">
        <authorList>
            <person name="Allen C."/>
            <person name="Tagirdzhanova G."/>
        </authorList>
    </citation>
    <scope>NUCLEOTIDE SEQUENCE [LARGE SCALE GENOMIC DNA]</scope>
    <source>
        <strain evidence="3 4">CBS 119000</strain>
    </source>
</reference>
<comment type="similarity">
    <text evidence="1">Belongs to the AB hydrolase superfamily. MetX family.</text>
</comment>
<name>A0ABP0E3E3_9PEZI</name>
<protein>
    <recommendedName>
        <fullName evidence="2">AB hydrolase-1 domain-containing protein</fullName>
    </recommendedName>
</protein>